<feature type="region of interest" description="Disordered" evidence="2">
    <location>
        <begin position="1"/>
        <end position="210"/>
    </location>
</feature>
<protein>
    <submittedName>
        <fullName evidence="3">Uncharacterized protein</fullName>
    </submittedName>
</protein>
<dbReference type="EMBL" id="KZ819295">
    <property type="protein sequence ID" value="PWN97434.1"/>
    <property type="molecule type" value="Genomic_DNA"/>
</dbReference>
<evidence type="ECO:0000313" key="3">
    <source>
        <dbReference type="EMBL" id="PWN97434.1"/>
    </source>
</evidence>
<feature type="region of interest" description="Disordered" evidence="2">
    <location>
        <begin position="232"/>
        <end position="281"/>
    </location>
</feature>
<keyword evidence="1" id="KW-0175">Coiled coil</keyword>
<organism evidence="3 4">
    <name type="scientific">Tilletiopsis washingtonensis</name>
    <dbReference type="NCBI Taxonomy" id="58919"/>
    <lineage>
        <taxon>Eukaryota</taxon>
        <taxon>Fungi</taxon>
        <taxon>Dikarya</taxon>
        <taxon>Basidiomycota</taxon>
        <taxon>Ustilaginomycotina</taxon>
        <taxon>Exobasidiomycetes</taxon>
        <taxon>Entylomatales</taxon>
        <taxon>Entylomatales incertae sedis</taxon>
        <taxon>Tilletiopsis</taxon>
    </lineage>
</organism>
<dbReference type="Proteomes" id="UP000245946">
    <property type="component" value="Unassembled WGS sequence"/>
</dbReference>
<evidence type="ECO:0000256" key="1">
    <source>
        <dbReference type="SAM" id="Coils"/>
    </source>
</evidence>
<dbReference type="STRING" id="58919.A0A316Z8S5"/>
<feature type="compositionally biased region" description="Low complexity" evidence="2">
    <location>
        <begin position="245"/>
        <end position="266"/>
    </location>
</feature>
<feature type="compositionally biased region" description="Polar residues" evidence="2">
    <location>
        <begin position="1197"/>
        <end position="1220"/>
    </location>
</feature>
<keyword evidence="4" id="KW-1185">Reference proteome</keyword>
<feature type="compositionally biased region" description="Low complexity" evidence="2">
    <location>
        <begin position="1"/>
        <end position="42"/>
    </location>
</feature>
<accession>A0A316Z8S5</accession>
<reference evidence="3 4" key="1">
    <citation type="journal article" date="2018" name="Mol. Biol. Evol.">
        <title>Broad Genomic Sampling Reveals a Smut Pathogenic Ancestry of the Fungal Clade Ustilaginomycotina.</title>
        <authorList>
            <person name="Kijpornyongpan T."/>
            <person name="Mondo S.J."/>
            <person name="Barry K."/>
            <person name="Sandor L."/>
            <person name="Lee J."/>
            <person name="Lipzen A."/>
            <person name="Pangilinan J."/>
            <person name="LaButti K."/>
            <person name="Hainaut M."/>
            <person name="Henrissat B."/>
            <person name="Grigoriev I.V."/>
            <person name="Spatafora J.W."/>
            <person name="Aime M.C."/>
        </authorList>
    </citation>
    <scope>NUCLEOTIDE SEQUENCE [LARGE SCALE GENOMIC DNA]</scope>
    <source>
        <strain evidence="3 4">MCA 4186</strain>
    </source>
</reference>
<dbReference type="RefSeq" id="XP_025597713.1">
    <property type="nucleotide sequence ID" value="XM_025744215.1"/>
</dbReference>
<feature type="coiled-coil region" evidence="1">
    <location>
        <begin position="1071"/>
        <end position="1119"/>
    </location>
</feature>
<sequence length="1358" mass="139509">MSGASLLSLLNSGRPSPAPATPQQQPQQQQSAATAPSPSSASPRPPPGVSAENANTLLASLLAPRTPAAAPSGGAGTPSAAAAAPGAPSPSRGSSAPNEGAASLMALLSRPTAPAASPAPSQAASTPLPPSAPHTPAAAAFASRAAPSATPVSNLGTPSPFDFVSPFDVLESRPAASRAVPSTRQPPIGSPPSASPQPREATAGSSGTSQIEAAQEGLAALLAKLNAGPRTTPTSAVFHSPVTPASKSQAAAPAPAASNGAQAKASLPVDPTPSASPVASLAQTAAPAAHINKSLHATRHLAGLHASSGFSDEMSSGLASSSSGDAVHLTLDLDAPQPLGANSLHPAKLEVSPLALLPSAFVSPSSADATPVGRVAALGQSALYVMSKGRARLLHSKTGVRQVLRADGLRSLEVARAGGDGSWRILGLGSSGAEDVISAWEVPASFGLEDGSDARALRSFEVALHSKLLVSLWADREGRRALALEADGHAVLFEPANAEVKPVRFEAAATRPSAFALSADGSLLCVVVEAKGGVTATLSSLGDAGLVEQRALSLSPPSGVQRPAPTFAGLLGPSVEDVRVIVLGFDDGTAFALYDAATGKLCARVSLAAEKSVSPWTLPRVHHARPDVLLLASAHRASLLVLPFRFVATSGSHQSGTAGTRLFATPAGAGSSTTVELGSALEYALPEPCTAFHIAPAGGGELMAAAHPGGIHFVHMPALPPAEAPLEALENSEEVVKPALSSQQTQAVAEPAAAEAKPAAVEAEPEAPSSSVAQPPAEQPDSTPAAPEQAAQKTVQKAAEAVSARTNRQASREQQVEPTKSQAAEAPKEPVAPQGSDDAPSSEDLAKSSSSIAEPQPASAAEPVVAAVQELKKGNGSTTSSAPASPTPHKRTRRSKNTSNKEAAAEASDGGLKRSMLEMDAQIAATSTAVPGLTAAELKPLFESMEQRLMSRMSQAQPAPAPAQTVPTSREIVAALLPQLGPAINESVRQHMTVVTQSLPAELQRQLASPTVSAQLATSLGQALFPGLQRLGIDTVTRALAPQLEQLTVRLATGLESALASEMTGVRKEVVAQQSEALLQAEDSLREMAQRMEAMQAHLEKLSQDNERLQHVIAELKVQRMEVAAAHLASQHQPQQSQPPPQQQQQPQPQHQQYYQPPPVHQYATAPPQQQQLPPHYASTPMHQPSQPMQPPQQSSYESRPSVSYTSAAPASEQRTQARGSTPAPHEVEDILIAALSSPSIETDMSPVSRALSRLGSADRVLYGPGGTETCSQPVVLALLHRLATSLGTPTAPLPEQCVPWIAKLARILRPDNPAIAAYYRVCHGAIANALQAIGRAQSSTWWGRELLRIQESLAPPS</sequence>
<feature type="compositionally biased region" description="Low complexity" evidence="2">
    <location>
        <begin position="63"/>
        <end position="97"/>
    </location>
</feature>
<feature type="compositionally biased region" description="Low complexity" evidence="2">
    <location>
        <begin position="746"/>
        <end position="780"/>
    </location>
</feature>
<dbReference type="OrthoDB" id="21128at2759"/>
<gene>
    <name evidence="3" type="ORF">FA09DRAFT_339432</name>
</gene>
<evidence type="ECO:0000256" key="2">
    <source>
        <dbReference type="SAM" id="MobiDB-lite"/>
    </source>
</evidence>
<feature type="compositionally biased region" description="Low complexity" evidence="2">
    <location>
        <begin position="106"/>
        <end position="126"/>
    </location>
</feature>
<feature type="compositionally biased region" description="Low complexity" evidence="2">
    <location>
        <begin position="1167"/>
        <end position="1196"/>
    </location>
</feature>
<proteinExistence type="predicted"/>
<feature type="compositionally biased region" description="Low complexity" evidence="2">
    <location>
        <begin position="848"/>
        <end position="869"/>
    </location>
</feature>
<feature type="region of interest" description="Disordered" evidence="2">
    <location>
        <begin position="1125"/>
        <end position="1225"/>
    </location>
</feature>
<feature type="region of interest" description="Disordered" evidence="2">
    <location>
        <begin position="733"/>
        <end position="913"/>
    </location>
</feature>
<feature type="compositionally biased region" description="Low complexity" evidence="2">
    <location>
        <begin position="1143"/>
        <end position="1155"/>
    </location>
</feature>
<dbReference type="GeneID" id="37271759"/>
<feature type="compositionally biased region" description="Low complexity" evidence="2">
    <location>
        <begin position="134"/>
        <end position="151"/>
    </location>
</feature>
<name>A0A316Z8S5_9BASI</name>
<evidence type="ECO:0000313" key="4">
    <source>
        <dbReference type="Proteomes" id="UP000245946"/>
    </source>
</evidence>